<evidence type="ECO:0000256" key="1">
    <source>
        <dbReference type="SAM" id="MobiDB-lite"/>
    </source>
</evidence>
<feature type="compositionally biased region" description="Low complexity" evidence="1">
    <location>
        <begin position="26"/>
        <end position="44"/>
    </location>
</feature>
<proteinExistence type="predicted"/>
<feature type="region of interest" description="Disordered" evidence="1">
    <location>
        <begin position="1"/>
        <end position="60"/>
    </location>
</feature>
<sequence length="174" mass="19852">EERNPQSIEKGPEGNWISTDSAGGLQAAAAAPREAWQRQQAGTSGRRRAGRRAAWAARRGRGGPRQHCARLLRRRPALKAVVGRLSDEVARQRKTTGWWRAGGFEKRDLGDGRWRRLGDNFNFRPFISAARFKTKFYLIVRRRHKIRAKILIRGRSTTIPYSFYEVVLAEIEGV</sequence>
<gene>
    <name evidence="2" type="ORF">U9M48_026383</name>
</gene>
<name>A0AAQ3TS49_PASNO</name>
<protein>
    <submittedName>
        <fullName evidence="2">Uncharacterized protein</fullName>
    </submittedName>
</protein>
<keyword evidence="3" id="KW-1185">Reference proteome</keyword>
<feature type="non-terminal residue" evidence="2">
    <location>
        <position position="174"/>
    </location>
</feature>
<dbReference type="AlphaFoldDB" id="A0AAQ3TS49"/>
<evidence type="ECO:0000313" key="2">
    <source>
        <dbReference type="EMBL" id="WVZ78720.1"/>
    </source>
</evidence>
<dbReference type="Proteomes" id="UP001341281">
    <property type="component" value="Chromosome 06"/>
</dbReference>
<accession>A0AAQ3TS49</accession>
<organism evidence="2 3">
    <name type="scientific">Paspalum notatum var. saurae</name>
    <dbReference type="NCBI Taxonomy" id="547442"/>
    <lineage>
        <taxon>Eukaryota</taxon>
        <taxon>Viridiplantae</taxon>
        <taxon>Streptophyta</taxon>
        <taxon>Embryophyta</taxon>
        <taxon>Tracheophyta</taxon>
        <taxon>Spermatophyta</taxon>
        <taxon>Magnoliopsida</taxon>
        <taxon>Liliopsida</taxon>
        <taxon>Poales</taxon>
        <taxon>Poaceae</taxon>
        <taxon>PACMAD clade</taxon>
        <taxon>Panicoideae</taxon>
        <taxon>Andropogonodae</taxon>
        <taxon>Paspaleae</taxon>
        <taxon>Paspalinae</taxon>
        <taxon>Paspalum</taxon>
    </lineage>
</organism>
<dbReference type="EMBL" id="CP144750">
    <property type="protein sequence ID" value="WVZ78720.1"/>
    <property type="molecule type" value="Genomic_DNA"/>
</dbReference>
<reference evidence="2 3" key="1">
    <citation type="submission" date="2024-02" db="EMBL/GenBank/DDBJ databases">
        <title>High-quality chromosome-scale genome assembly of Pensacola bahiagrass (Paspalum notatum Flugge var. saurae).</title>
        <authorList>
            <person name="Vega J.M."/>
            <person name="Podio M."/>
            <person name="Orjuela J."/>
            <person name="Siena L.A."/>
            <person name="Pessino S.C."/>
            <person name="Combes M.C."/>
            <person name="Mariac C."/>
            <person name="Albertini E."/>
            <person name="Pupilli F."/>
            <person name="Ortiz J.P.A."/>
            <person name="Leblanc O."/>
        </authorList>
    </citation>
    <scope>NUCLEOTIDE SEQUENCE [LARGE SCALE GENOMIC DNA]</scope>
    <source>
        <strain evidence="2">R1</strain>
        <tissue evidence="2">Leaf</tissue>
    </source>
</reference>
<evidence type="ECO:0000313" key="3">
    <source>
        <dbReference type="Proteomes" id="UP001341281"/>
    </source>
</evidence>